<dbReference type="InterPro" id="IPR000719">
    <property type="entry name" value="Prot_kinase_dom"/>
</dbReference>
<evidence type="ECO:0000313" key="2">
    <source>
        <dbReference type="EMBL" id="OAO13246.1"/>
    </source>
</evidence>
<evidence type="ECO:0000259" key="1">
    <source>
        <dbReference type="PROSITE" id="PS50011"/>
    </source>
</evidence>
<accession>A0A196SA88</accession>
<organism evidence="2 3">
    <name type="scientific">Blastocystis sp. subtype 1 (strain ATCC 50177 / NandII)</name>
    <dbReference type="NCBI Taxonomy" id="478820"/>
    <lineage>
        <taxon>Eukaryota</taxon>
        <taxon>Sar</taxon>
        <taxon>Stramenopiles</taxon>
        <taxon>Bigyra</taxon>
        <taxon>Opalozoa</taxon>
        <taxon>Opalinata</taxon>
        <taxon>Blastocystidae</taxon>
        <taxon>Blastocystis</taxon>
    </lineage>
</organism>
<dbReference type="AlphaFoldDB" id="A0A196SA88"/>
<evidence type="ECO:0000313" key="3">
    <source>
        <dbReference type="Proteomes" id="UP000078348"/>
    </source>
</evidence>
<keyword evidence="2" id="KW-0808">Transferase</keyword>
<reference evidence="2 3" key="1">
    <citation type="submission" date="2016-05" db="EMBL/GenBank/DDBJ databases">
        <title>Nuclear genome of Blastocystis sp. subtype 1 NandII.</title>
        <authorList>
            <person name="Gentekaki E."/>
            <person name="Curtis B."/>
            <person name="Stairs C."/>
            <person name="Eme L."/>
            <person name="Herman E."/>
            <person name="Klimes V."/>
            <person name="Arias M.C."/>
            <person name="Elias M."/>
            <person name="Hilliou F."/>
            <person name="Klute M."/>
            <person name="Malik S.-B."/>
            <person name="Pightling A."/>
            <person name="Rachubinski R."/>
            <person name="Salas D."/>
            <person name="Schlacht A."/>
            <person name="Suga H."/>
            <person name="Archibald J."/>
            <person name="Ball S.G."/>
            <person name="Clark G."/>
            <person name="Dacks J."/>
            <person name="Van Der Giezen M."/>
            <person name="Tsaousis A."/>
            <person name="Roger A."/>
        </authorList>
    </citation>
    <scope>NUCLEOTIDE SEQUENCE [LARGE SCALE GENOMIC DNA]</scope>
    <source>
        <strain evidence="3">ATCC 50177 / NandII</strain>
    </source>
</reference>
<dbReference type="PROSITE" id="PS50011">
    <property type="entry name" value="PROTEIN_KINASE_DOM"/>
    <property type="match status" value="1"/>
</dbReference>
<keyword evidence="2" id="KW-0723">Serine/threonine-protein kinase</keyword>
<dbReference type="OrthoDB" id="10252171at2759"/>
<gene>
    <name evidence="2" type="ORF">AV274_5070</name>
</gene>
<dbReference type="InterPro" id="IPR011009">
    <property type="entry name" value="Kinase-like_dom_sf"/>
</dbReference>
<dbReference type="InterPro" id="IPR050588">
    <property type="entry name" value="WNK_Ser-Thr_kinase"/>
</dbReference>
<protein>
    <submittedName>
        <fullName evidence="2">Serine/threonine protein kinase</fullName>
    </submittedName>
</protein>
<dbReference type="SUPFAM" id="SSF56112">
    <property type="entry name" value="Protein kinase-like (PK-like)"/>
    <property type="match status" value="1"/>
</dbReference>
<sequence length="301" mass="34124">MRSRVLICSCDVLRKRVGAPHIRIPARSGIRGDSGVVGVTLFRRRNQHAGALICVKSRYKSFSTLDGKETLWRELDISRWPQSARHCFISALNLVDGFKDKDQILTCYYHTYDASHQKVIYITEAITDTIMSAFLPLGEVNLSVLRKWITCLLTALVFLHEEAEQAPIIHGHIQCHNILFIRGDGLVRLGGYAWLCRQSDAFQYGFDTRARNDRDVGYFPSEALFDAEWTCAVDVYALGMMIVHFVTSQPPYSEEGNKKAILEAIRNNKSPQGLKRVHEIDDNLFDFVEKCLLPSVGPFGE</sequence>
<dbReference type="SMART" id="SM00220">
    <property type="entry name" value="S_TKc"/>
    <property type="match status" value="1"/>
</dbReference>
<dbReference type="GO" id="GO:0004674">
    <property type="term" value="F:protein serine/threonine kinase activity"/>
    <property type="evidence" value="ECO:0007669"/>
    <property type="project" value="UniProtKB-KW"/>
</dbReference>
<dbReference type="PANTHER" id="PTHR13902">
    <property type="entry name" value="SERINE/THREONINE-PROTEIN KINASE WNK WITH NO LYSINE -RELATED"/>
    <property type="match status" value="1"/>
</dbReference>
<keyword evidence="3" id="KW-1185">Reference proteome</keyword>
<feature type="domain" description="Protein kinase" evidence="1">
    <location>
        <begin position="26"/>
        <end position="301"/>
    </location>
</feature>
<keyword evidence="2" id="KW-0418">Kinase</keyword>
<dbReference type="STRING" id="478820.A0A196SA88"/>
<dbReference type="EMBL" id="LXWW01000433">
    <property type="protein sequence ID" value="OAO13246.1"/>
    <property type="molecule type" value="Genomic_DNA"/>
</dbReference>
<dbReference type="Pfam" id="PF00069">
    <property type="entry name" value="Pkinase"/>
    <property type="match status" value="1"/>
</dbReference>
<dbReference type="Gene3D" id="1.10.510.10">
    <property type="entry name" value="Transferase(Phosphotransferase) domain 1"/>
    <property type="match status" value="1"/>
</dbReference>
<name>A0A196SA88_BLAHN</name>
<comment type="caution">
    <text evidence="2">The sequence shown here is derived from an EMBL/GenBank/DDBJ whole genome shotgun (WGS) entry which is preliminary data.</text>
</comment>
<dbReference type="GO" id="GO:0005524">
    <property type="term" value="F:ATP binding"/>
    <property type="evidence" value="ECO:0007669"/>
    <property type="project" value="InterPro"/>
</dbReference>
<dbReference type="Proteomes" id="UP000078348">
    <property type="component" value="Unassembled WGS sequence"/>
</dbReference>
<proteinExistence type="predicted"/>